<proteinExistence type="predicted"/>
<dbReference type="CDD" id="cd04902">
    <property type="entry name" value="ACT_3PGDH-xct"/>
    <property type="match status" value="1"/>
</dbReference>
<reference evidence="1 2" key="1">
    <citation type="journal article" date="2018" name="Nat. Biotechnol.">
        <title>A standardized bacterial taxonomy based on genome phylogeny substantially revises the tree of life.</title>
        <authorList>
            <person name="Parks D.H."/>
            <person name="Chuvochina M."/>
            <person name="Waite D.W."/>
            <person name="Rinke C."/>
            <person name="Skarshewski A."/>
            <person name="Chaumeil P.A."/>
            <person name="Hugenholtz P."/>
        </authorList>
    </citation>
    <scope>NUCLEOTIDE SEQUENCE [LARGE SCALE GENOMIC DNA]</scope>
    <source>
        <strain evidence="1">UBA8557</strain>
    </source>
</reference>
<accession>A0A3B9L2G7</accession>
<dbReference type="EMBL" id="DMBR01000335">
    <property type="protein sequence ID" value="HAE95077.1"/>
    <property type="molecule type" value="Genomic_DNA"/>
</dbReference>
<protein>
    <submittedName>
        <fullName evidence="1">Phosphoglycerate dehydrogenase</fullName>
    </submittedName>
</protein>
<dbReference type="SUPFAM" id="SSF55021">
    <property type="entry name" value="ACT-like"/>
    <property type="match status" value="1"/>
</dbReference>
<name>A0A3B9L2G7_9PROT</name>
<sequence>PGFIGALGQMLGEANINIATFHLGRTAAGEEAIALVGVDAVPPTDMIEKLDALPQVRYAKALTF</sequence>
<comment type="caution">
    <text evidence="1">The sequence shown here is derived from an EMBL/GenBank/DDBJ whole genome shotgun (WGS) entry which is preliminary data.</text>
</comment>
<dbReference type="InterPro" id="IPR045865">
    <property type="entry name" value="ACT-like_dom_sf"/>
</dbReference>
<organism evidence="1 2">
    <name type="scientific">Hyphomonas atlantica</name>
    <dbReference type="NCBI Taxonomy" id="1280948"/>
    <lineage>
        <taxon>Bacteria</taxon>
        <taxon>Pseudomonadati</taxon>
        <taxon>Pseudomonadota</taxon>
        <taxon>Alphaproteobacteria</taxon>
        <taxon>Hyphomonadales</taxon>
        <taxon>Hyphomonadaceae</taxon>
        <taxon>Hyphomonas</taxon>
    </lineage>
</organism>
<gene>
    <name evidence="1" type="ORF">DCG65_10980</name>
</gene>
<dbReference type="AlphaFoldDB" id="A0A3B9L2G7"/>
<dbReference type="Gene3D" id="3.30.70.260">
    <property type="match status" value="1"/>
</dbReference>
<feature type="non-terminal residue" evidence="1">
    <location>
        <position position="1"/>
    </location>
</feature>
<evidence type="ECO:0000313" key="2">
    <source>
        <dbReference type="Proteomes" id="UP000259173"/>
    </source>
</evidence>
<dbReference type="Proteomes" id="UP000259173">
    <property type="component" value="Unassembled WGS sequence"/>
</dbReference>
<evidence type="ECO:0000313" key="1">
    <source>
        <dbReference type="EMBL" id="HAE95077.1"/>
    </source>
</evidence>